<dbReference type="SUPFAM" id="SSF52777">
    <property type="entry name" value="CoA-dependent acyltransferases"/>
    <property type="match status" value="2"/>
</dbReference>
<dbReference type="AlphaFoldDB" id="A0A2A2D2L9"/>
<protein>
    <recommendedName>
        <fullName evidence="2">Condensation domain-containing protein</fullName>
    </recommendedName>
</protein>
<feature type="compositionally biased region" description="Basic and acidic residues" evidence="1">
    <location>
        <begin position="34"/>
        <end position="45"/>
    </location>
</feature>
<dbReference type="PANTHER" id="PTHR45527">
    <property type="entry name" value="NONRIBOSOMAL PEPTIDE SYNTHETASE"/>
    <property type="match status" value="1"/>
</dbReference>
<dbReference type="Gene3D" id="3.30.559.30">
    <property type="entry name" value="Nonribosomal peptide synthetase, condensation domain"/>
    <property type="match status" value="1"/>
</dbReference>
<dbReference type="InterPro" id="IPR023213">
    <property type="entry name" value="CAT-like_dom_sf"/>
</dbReference>
<organism evidence="3 4">
    <name type="scientific">Streptomyces albireticuli</name>
    <dbReference type="NCBI Taxonomy" id="1940"/>
    <lineage>
        <taxon>Bacteria</taxon>
        <taxon>Bacillati</taxon>
        <taxon>Actinomycetota</taxon>
        <taxon>Actinomycetes</taxon>
        <taxon>Kitasatosporales</taxon>
        <taxon>Streptomycetaceae</taxon>
        <taxon>Streptomyces</taxon>
    </lineage>
</organism>
<proteinExistence type="predicted"/>
<dbReference type="GO" id="GO:0043041">
    <property type="term" value="P:amino acid activation for nonribosomal peptide biosynthetic process"/>
    <property type="evidence" value="ECO:0007669"/>
    <property type="project" value="TreeGrafter"/>
</dbReference>
<dbReference type="Gene3D" id="3.30.559.10">
    <property type="entry name" value="Chloramphenicol acetyltransferase-like domain"/>
    <property type="match status" value="1"/>
</dbReference>
<dbReference type="GO" id="GO:0044550">
    <property type="term" value="P:secondary metabolite biosynthetic process"/>
    <property type="evidence" value="ECO:0007669"/>
    <property type="project" value="TreeGrafter"/>
</dbReference>
<feature type="domain" description="Condensation" evidence="2">
    <location>
        <begin position="52"/>
        <end position="403"/>
    </location>
</feature>
<gene>
    <name evidence="3" type="ORF">CK936_29065</name>
</gene>
<evidence type="ECO:0000259" key="2">
    <source>
        <dbReference type="Pfam" id="PF00668"/>
    </source>
</evidence>
<evidence type="ECO:0000256" key="1">
    <source>
        <dbReference type="SAM" id="MobiDB-lite"/>
    </source>
</evidence>
<dbReference type="GO" id="GO:0008610">
    <property type="term" value="P:lipid biosynthetic process"/>
    <property type="evidence" value="ECO:0007669"/>
    <property type="project" value="UniProtKB-ARBA"/>
</dbReference>
<keyword evidence="4" id="KW-1185">Reference proteome</keyword>
<dbReference type="GO" id="GO:0003824">
    <property type="term" value="F:catalytic activity"/>
    <property type="evidence" value="ECO:0007669"/>
    <property type="project" value="InterPro"/>
</dbReference>
<feature type="region of interest" description="Disordered" evidence="1">
    <location>
        <begin position="1"/>
        <end position="48"/>
    </location>
</feature>
<dbReference type="InterPro" id="IPR001242">
    <property type="entry name" value="Condensation_dom"/>
</dbReference>
<dbReference type="GO" id="GO:0031177">
    <property type="term" value="F:phosphopantetheine binding"/>
    <property type="evidence" value="ECO:0007669"/>
    <property type="project" value="TreeGrafter"/>
</dbReference>
<feature type="compositionally biased region" description="Low complexity" evidence="1">
    <location>
        <begin position="21"/>
        <end position="33"/>
    </location>
</feature>
<name>A0A2A2D2L9_9ACTN</name>
<dbReference type="PANTHER" id="PTHR45527:SF1">
    <property type="entry name" value="FATTY ACID SYNTHASE"/>
    <property type="match status" value="1"/>
</dbReference>
<evidence type="ECO:0000313" key="3">
    <source>
        <dbReference type="EMBL" id="PAU45562.1"/>
    </source>
</evidence>
<sequence>MPHGVTRGPAGRLVGSPWEVPMPGSSGATPSAPSRRECLDAEGRTARPTPHVLPLTAAQRKIWLAEQDASGAHEAYRISQCAHLHGPVDTGLFEAAMRQVLAEADTLRVRITATPDGPVQEVHPAADSAWACVDVSGEPDPHGAARRWIAADMAEPIDLAHGPLFRCALIALRADHWLCYLSAHHVVADGYSLFLITRRFTRVYALLAAGEPVGASPFGSLADLVKADLDYRSSPRYAADGAYWKRTFSDPPAPAPLPARPAPTDGRQGTDSGYLAEQALRVSGERPLARPEALQKAALAAGIARSRFLCAAAAVYAHRLTAAPEVVIGLAVTGRPQRALMTTPGVLHNIVPLRLRVHSGMPLAELLTQVDRAMNEAVAHQRYPGEDLARDLGLPGSIASRFSLIVNVMPLGRPLSMGGIPCTVSGVHVAAGRPACLKLLALDRRDGAGLRLDVQATREQYTRADLADHQRRLLLLLDAMATADPHRHVGALHSGNLSNA</sequence>
<accession>A0A2A2D2L9</accession>
<dbReference type="GO" id="GO:0005737">
    <property type="term" value="C:cytoplasm"/>
    <property type="evidence" value="ECO:0007669"/>
    <property type="project" value="TreeGrafter"/>
</dbReference>
<reference evidence="3 4" key="1">
    <citation type="submission" date="2017-08" db="EMBL/GenBank/DDBJ databases">
        <title>Genome sequence of Streptomyces albireticuli NRRL B-1670.</title>
        <authorList>
            <person name="Graham D.E."/>
            <person name="Mahan K.M."/>
            <person name="Klingeman D.M."/>
            <person name="Hettich R.L."/>
            <person name="Parry R.J."/>
            <person name="Spain J.C."/>
        </authorList>
    </citation>
    <scope>NUCLEOTIDE SEQUENCE [LARGE SCALE GENOMIC DNA]</scope>
    <source>
        <strain evidence="3 4">NRRL B-1670</strain>
    </source>
</reference>
<dbReference type="EMBL" id="NSJV01000558">
    <property type="protein sequence ID" value="PAU45562.1"/>
    <property type="molecule type" value="Genomic_DNA"/>
</dbReference>
<evidence type="ECO:0000313" key="4">
    <source>
        <dbReference type="Proteomes" id="UP000218944"/>
    </source>
</evidence>
<feature type="compositionally biased region" description="Pro residues" evidence="1">
    <location>
        <begin position="251"/>
        <end position="261"/>
    </location>
</feature>
<dbReference type="Pfam" id="PF00668">
    <property type="entry name" value="Condensation"/>
    <property type="match status" value="1"/>
</dbReference>
<feature type="region of interest" description="Disordered" evidence="1">
    <location>
        <begin position="251"/>
        <end position="271"/>
    </location>
</feature>
<comment type="caution">
    <text evidence="3">The sequence shown here is derived from an EMBL/GenBank/DDBJ whole genome shotgun (WGS) entry which is preliminary data.</text>
</comment>
<dbReference type="Proteomes" id="UP000218944">
    <property type="component" value="Unassembled WGS sequence"/>
</dbReference>